<keyword evidence="7" id="KW-1185">Reference proteome</keyword>
<reference evidence="7" key="1">
    <citation type="journal article" date="2017" name="Front. Plant Sci.">
        <title>Climate Clever Clovers: New Paradigm to Reduce the Environmental Footprint of Ruminants by Breeding Low Methanogenic Forages Utilizing Haplotype Variation.</title>
        <authorList>
            <person name="Kaur P."/>
            <person name="Appels R."/>
            <person name="Bayer P.E."/>
            <person name="Keeble-Gagnere G."/>
            <person name="Wang J."/>
            <person name="Hirakawa H."/>
            <person name="Shirasawa K."/>
            <person name="Vercoe P."/>
            <person name="Stefanova K."/>
            <person name="Durmic Z."/>
            <person name="Nichols P."/>
            <person name="Revell C."/>
            <person name="Isobe S.N."/>
            <person name="Edwards D."/>
            <person name="Erskine W."/>
        </authorList>
    </citation>
    <scope>NUCLEOTIDE SEQUENCE [LARGE SCALE GENOMIC DNA]</scope>
    <source>
        <strain evidence="7">cv. Daliak</strain>
    </source>
</reference>
<dbReference type="EMBL" id="DF973552">
    <property type="protein sequence ID" value="GAU34285.1"/>
    <property type="molecule type" value="Genomic_DNA"/>
</dbReference>
<dbReference type="InterPro" id="IPR038765">
    <property type="entry name" value="Papain-like_cys_pep_sf"/>
</dbReference>
<sequence length="189" mass="21716">MSFYIDLRDTGYLNPVKDQAIGECCYAFVVCEAIEYLHHKEGGNRALLSPQDLYNNLAFNPNVIVQDHGQALNQTLNWIIHNGCVLESSCPYTGILQPPTPLWEREVRLRIGTSIPIKLENIETYIRRRREPVMVPLDWIGEMAYLGDEDEIYTGPEDVTAFERPDKHALLIVGFGPDYWLVYSRTSPW</sequence>
<evidence type="ECO:0000313" key="6">
    <source>
        <dbReference type="EMBL" id="GAU34285.1"/>
    </source>
</evidence>
<dbReference type="SUPFAM" id="SSF54001">
    <property type="entry name" value="Cysteine proteinases"/>
    <property type="match status" value="1"/>
</dbReference>
<evidence type="ECO:0000256" key="2">
    <source>
        <dbReference type="ARBA" id="ARBA00022670"/>
    </source>
</evidence>
<name>A0A2Z6NEE2_TRISU</name>
<gene>
    <name evidence="6" type="ORF">TSUD_19900</name>
</gene>
<keyword evidence="3" id="KW-0378">Hydrolase</keyword>
<keyword evidence="4" id="KW-0788">Thiol protease</keyword>
<dbReference type="Gene3D" id="3.90.70.10">
    <property type="entry name" value="Cysteine proteinases"/>
    <property type="match status" value="1"/>
</dbReference>
<dbReference type="InterPro" id="IPR013128">
    <property type="entry name" value="Peptidase_C1A"/>
</dbReference>
<dbReference type="GO" id="GO:0006508">
    <property type="term" value="P:proteolysis"/>
    <property type="evidence" value="ECO:0007669"/>
    <property type="project" value="UniProtKB-KW"/>
</dbReference>
<dbReference type="Pfam" id="PF00112">
    <property type="entry name" value="Peptidase_C1"/>
    <property type="match status" value="1"/>
</dbReference>
<feature type="domain" description="Peptidase C1A papain C-terminal" evidence="5">
    <location>
        <begin position="1"/>
        <end position="189"/>
    </location>
</feature>
<dbReference type="InterPro" id="IPR000668">
    <property type="entry name" value="Peptidase_C1A_C"/>
</dbReference>
<evidence type="ECO:0000256" key="1">
    <source>
        <dbReference type="ARBA" id="ARBA00008455"/>
    </source>
</evidence>
<dbReference type="AlphaFoldDB" id="A0A2Z6NEE2"/>
<comment type="similarity">
    <text evidence="1">Belongs to the peptidase C1 family.</text>
</comment>
<organism evidence="6 7">
    <name type="scientific">Trifolium subterraneum</name>
    <name type="common">Subterranean clover</name>
    <dbReference type="NCBI Taxonomy" id="3900"/>
    <lineage>
        <taxon>Eukaryota</taxon>
        <taxon>Viridiplantae</taxon>
        <taxon>Streptophyta</taxon>
        <taxon>Embryophyta</taxon>
        <taxon>Tracheophyta</taxon>
        <taxon>Spermatophyta</taxon>
        <taxon>Magnoliopsida</taxon>
        <taxon>eudicotyledons</taxon>
        <taxon>Gunneridae</taxon>
        <taxon>Pentapetalae</taxon>
        <taxon>rosids</taxon>
        <taxon>fabids</taxon>
        <taxon>Fabales</taxon>
        <taxon>Fabaceae</taxon>
        <taxon>Papilionoideae</taxon>
        <taxon>50 kb inversion clade</taxon>
        <taxon>NPAAA clade</taxon>
        <taxon>Hologalegina</taxon>
        <taxon>IRL clade</taxon>
        <taxon>Trifolieae</taxon>
        <taxon>Trifolium</taxon>
    </lineage>
</organism>
<dbReference type="OrthoDB" id="1434601at2759"/>
<accession>A0A2Z6NEE2</accession>
<dbReference type="Proteomes" id="UP000242715">
    <property type="component" value="Unassembled WGS sequence"/>
</dbReference>
<evidence type="ECO:0000313" key="7">
    <source>
        <dbReference type="Proteomes" id="UP000242715"/>
    </source>
</evidence>
<protein>
    <recommendedName>
        <fullName evidence="5">Peptidase C1A papain C-terminal domain-containing protein</fullName>
    </recommendedName>
</protein>
<dbReference type="GO" id="GO:0008234">
    <property type="term" value="F:cysteine-type peptidase activity"/>
    <property type="evidence" value="ECO:0007669"/>
    <property type="project" value="UniProtKB-KW"/>
</dbReference>
<proteinExistence type="inferred from homology"/>
<dbReference type="SMART" id="SM00645">
    <property type="entry name" value="Pept_C1"/>
    <property type="match status" value="1"/>
</dbReference>
<evidence type="ECO:0000259" key="5">
    <source>
        <dbReference type="SMART" id="SM00645"/>
    </source>
</evidence>
<keyword evidence="2" id="KW-0645">Protease</keyword>
<dbReference type="PANTHER" id="PTHR12411">
    <property type="entry name" value="CYSTEINE PROTEASE FAMILY C1-RELATED"/>
    <property type="match status" value="1"/>
</dbReference>
<evidence type="ECO:0000256" key="3">
    <source>
        <dbReference type="ARBA" id="ARBA00022801"/>
    </source>
</evidence>
<evidence type="ECO:0000256" key="4">
    <source>
        <dbReference type="ARBA" id="ARBA00022807"/>
    </source>
</evidence>